<dbReference type="InterPro" id="IPR036291">
    <property type="entry name" value="NAD(P)-bd_dom_sf"/>
</dbReference>
<feature type="transmembrane region" description="Helical" evidence="1">
    <location>
        <begin position="488"/>
        <end position="511"/>
    </location>
</feature>
<dbReference type="SUPFAM" id="SSF51735">
    <property type="entry name" value="NAD(P)-binding Rossmann-fold domains"/>
    <property type="match status" value="1"/>
</dbReference>
<keyword evidence="1" id="KW-0472">Membrane</keyword>
<dbReference type="Gene3D" id="3.40.50.720">
    <property type="entry name" value="NAD(P)-binding Rossmann-like Domain"/>
    <property type="match status" value="1"/>
</dbReference>
<name>A0A2K9NHP9_9PROT</name>
<dbReference type="PANTHER" id="PTHR12126:SF11">
    <property type="entry name" value="NADH DEHYDROGENASE [UBIQUINONE] 1 ALPHA SUBCOMPLEX SUBUNIT 9, MITOCHONDRIAL"/>
    <property type="match status" value="1"/>
</dbReference>
<dbReference type="EMBL" id="CP025612">
    <property type="protein sequence ID" value="AUN32603.1"/>
    <property type="molecule type" value="Genomic_DNA"/>
</dbReference>
<dbReference type="CDD" id="cd05271">
    <property type="entry name" value="NDUFA9_like_SDR_a"/>
    <property type="match status" value="1"/>
</dbReference>
<evidence type="ECO:0000313" key="4">
    <source>
        <dbReference type="Proteomes" id="UP000234752"/>
    </source>
</evidence>
<feature type="domain" description="NAD(P)-binding" evidence="2">
    <location>
        <begin position="145"/>
        <end position="290"/>
    </location>
</feature>
<dbReference type="GO" id="GO:0044877">
    <property type="term" value="F:protein-containing complex binding"/>
    <property type="evidence" value="ECO:0007669"/>
    <property type="project" value="TreeGrafter"/>
</dbReference>
<gene>
    <name evidence="3" type="ORF">C0V82_19935</name>
</gene>
<keyword evidence="1" id="KW-1133">Transmembrane helix</keyword>
<protein>
    <submittedName>
        <fullName evidence="3">NAD-dependent dehydratase</fullName>
    </submittedName>
</protein>
<evidence type="ECO:0000256" key="1">
    <source>
        <dbReference type="SAM" id="Phobius"/>
    </source>
</evidence>
<accession>A0A2K9NHP9</accession>
<dbReference type="InterPro" id="IPR016040">
    <property type="entry name" value="NAD(P)-bd_dom"/>
</dbReference>
<sequence>MPIAIRVTGAPAGGADTDGTEICHGIAFPDPDGVVHHADPLLHRRCGLVATSAGAAGRSVRHRTTVSLLDYLVGGDGDPDTNAGGFRGRSERRCRARAARRGVLCRGWHRSGLAGHGLCHLDAHAARYRSTDTTRGDVMRILIIGAGGFVGRHLLARLIGGDDTVIAAGRNPDRLRRLFPDVPVLACDMAHDNAADWYPRLNGIDTVINLAGLIRDRDGGFDAVHAEGAKALFDACLAAGVRRVIQLSALGADDTGISRYHQSKKAADDHLAALDPTGHRMDWAILRPSLIIGRGGASTEMFAALAATPLPLRLGPGKWRVQPIHVDDVIEMILGLLHRAKPFARRLNLVGPAPMTTDEVTLTLRRWLGLDPAPFIAVPAAFLTLGAVLGDRFGLGPASRDSLTMLKAGNVGDDGPMRDVMGRPAHALPVALARHPAMPADRWRARLLPLAMPLRLLLAAIWIWTGIVSLGLYPVADSYALLAPLGLTGLSAGMALYTGAALDLALGLALLCRWRPMVVGAMQLALMAGYTILISLYLPDLWLHPFGAITKNLAVAGATLAMMAMEAENG</sequence>
<dbReference type="Pfam" id="PF13460">
    <property type="entry name" value="NAD_binding_10"/>
    <property type="match status" value="1"/>
</dbReference>
<reference evidence="3 4" key="1">
    <citation type="submission" date="2017-12" db="EMBL/GenBank/DDBJ databases">
        <title>Genomes of bacteria within cyanobacterial aggregates.</title>
        <authorList>
            <person name="Cai H."/>
        </authorList>
    </citation>
    <scope>NUCLEOTIDE SEQUENCE [LARGE SCALE GENOMIC DNA]</scope>
    <source>
        <strain evidence="3 4">TH16</strain>
    </source>
</reference>
<keyword evidence="1" id="KW-0812">Transmembrane</keyword>
<dbReference type="InterPro" id="IPR025695">
    <property type="entry name" value="DoxX-like"/>
</dbReference>
<dbReference type="PANTHER" id="PTHR12126">
    <property type="entry name" value="NADH-UBIQUINONE OXIDOREDUCTASE 39 KDA SUBUNIT-RELATED"/>
    <property type="match status" value="1"/>
</dbReference>
<dbReference type="Pfam" id="PF13781">
    <property type="entry name" value="DoxX_3"/>
    <property type="match status" value="1"/>
</dbReference>
<proteinExistence type="predicted"/>
<evidence type="ECO:0000259" key="2">
    <source>
        <dbReference type="Pfam" id="PF13460"/>
    </source>
</evidence>
<organism evidence="3 4">
    <name type="scientific">Niveispirillum cyanobacteriorum</name>
    <dbReference type="NCBI Taxonomy" id="1612173"/>
    <lineage>
        <taxon>Bacteria</taxon>
        <taxon>Pseudomonadati</taxon>
        <taxon>Pseudomonadota</taxon>
        <taxon>Alphaproteobacteria</taxon>
        <taxon>Rhodospirillales</taxon>
        <taxon>Azospirillaceae</taxon>
        <taxon>Niveispirillum</taxon>
    </lineage>
</organism>
<feature type="transmembrane region" description="Helical" evidence="1">
    <location>
        <begin position="518"/>
        <end position="538"/>
    </location>
</feature>
<keyword evidence="4" id="KW-1185">Reference proteome</keyword>
<dbReference type="AlphaFoldDB" id="A0A2K9NHP9"/>
<dbReference type="Proteomes" id="UP000234752">
    <property type="component" value="Chromosome eg_2"/>
</dbReference>
<dbReference type="InterPro" id="IPR051207">
    <property type="entry name" value="ComplexI_NDUFA9_subunit"/>
</dbReference>
<evidence type="ECO:0000313" key="3">
    <source>
        <dbReference type="EMBL" id="AUN32603.1"/>
    </source>
</evidence>
<dbReference type="KEGG" id="ncb:C0V82_19935"/>
<feature type="transmembrane region" description="Helical" evidence="1">
    <location>
        <begin position="456"/>
        <end position="476"/>
    </location>
</feature>